<dbReference type="Gene3D" id="3.90.1150.10">
    <property type="entry name" value="Aspartate Aminotransferase, domain 1"/>
    <property type="match status" value="1"/>
</dbReference>
<comment type="caution">
    <text evidence="3">The sequence shown here is derived from an EMBL/GenBank/DDBJ whole genome shotgun (WGS) entry which is preliminary data.</text>
</comment>
<evidence type="ECO:0000256" key="1">
    <source>
        <dbReference type="SAM" id="Phobius"/>
    </source>
</evidence>
<feature type="transmembrane region" description="Helical" evidence="1">
    <location>
        <begin position="49"/>
        <end position="71"/>
    </location>
</feature>
<proteinExistence type="predicted"/>
<dbReference type="Proteomes" id="UP001324115">
    <property type="component" value="Unassembled WGS sequence"/>
</dbReference>
<dbReference type="Pfam" id="PF00155">
    <property type="entry name" value="Aminotran_1_2"/>
    <property type="match status" value="1"/>
</dbReference>
<dbReference type="InterPro" id="IPR015422">
    <property type="entry name" value="PyrdxlP-dep_Trfase_small"/>
</dbReference>
<sequence>MLFSGLSGAGIECLKSNACLFCWVDMRDLLSSDTFEAEKELSKRILFEVGLNTLLGLLAIVLSLVGLDYMFCKHVSARKH</sequence>
<dbReference type="InterPro" id="IPR015424">
    <property type="entry name" value="PyrdxlP-dep_Trfase"/>
</dbReference>
<evidence type="ECO:0000313" key="4">
    <source>
        <dbReference type="Proteomes" id="UP001324115"/>
    </source>
</evidence>
<keyword evidence="1" id="KW-0812">Transmembrane</keyword>
<dbReference type="InterPro" id="IPR004839">
    <property type="entry name" value="Aminotransferase_I/II_large"/>
</dbReference>
<keyword evidence="1" id="KW-0472">Membrane</keyword>
<organism evidence="3 4">
    <name type="scientific">Quercus rubra</name>
    <name type="common">Northern red oak</name>
    <name type="synonym">Quercus borealis</name>
    <dbReference type="NCBI Taxonomy" id="3512"/>
    <lineage>
        <taxon>Eukaryota</taxon>
        <taxon>Viridiplantae</taxon>
        <taxon>Streptophyta</taxon>
        <taxon>Embryophyta</taxon>
        <taxon>Tracheophyta</taxon>
        <taxon>Spermatophyta</taxon>
        <taxon>Magnoliopsida</taxon>
        <taxon>eudicotyledons</taxon>
        <taxon>Gunneridae</taxon>
        <taxon>Pentapetalae</taxon>
        <taxon>rosids</taxon>
        <taxon>fabids</taxon>
        <taxon>Fagales</taxon>
        <taxon>Fagaceae</taxon>
        <taxon>Quercus</taxon>
    </lineage>
</organism>
<feature type="domain" description="Aminotransferase class I/classII large" evidence="2">
    <location>
        <begin position="2"/>
        <end position="52"/>
    </location>
</feature>
<dbReference type="EMBL" id="JAXUIC010000009">
    <property type="protein sequence ID" value="KAK4571817.1"/>
    <property type="molecule type" value="Genomic_DNA"/>
</dbReference>
<keyword evidence="1" id="KW-1133">Transmembrane helix</keyword>
<reference evidence="3 4" key="1">
    <citation type="journal article" date="2023" name="G3 (Bethesda)">
        <title>A haplotype-resolved chromosome-scale genome for Quercus rubra L. provides insights into the genetics of adaptive traits for red oak species.</title>
        <authorList>
            <person name="Kapoor B."/>
            <person name="Jenkins J."/>
            <person name="Schmutz J."/>
            <person name="Zhebentyayeva T."/>
            <person name="Kuelheim C."/>
            <person name="Coggeshall M."/>
            <person name="Heim C."/>
            <person name="Lasky J.R."/>
            <person name="Leites L."/>
            <person name="Islam-Faridi N."/>
            <person name="Romero-Severson J."/>
            <person name="DeLeo V.L."/>
            <person name="Lucas S.M."/>
            <person name="Lazic D."/>
            <person name="Gailing O."/>
            <person name="Carlson J."/>
            <person name="Staton M."/>
        </authorList>
    </citation>
    <scope>NUCLEOTIDE SEQUENCE [LARGE SCALE GENOMIC DNA]</scope>
    <source>
        <strain evidence="3">Pseudo-F2</strain>
    </source>
</reference>
<keyword evidence="4" id="KW-1185">Reference proteome</keyword>
<dbReference type="GO" id="GO:0030170">
    <property type="term" value="F:pyridoxal phosphate binding"/>
    <property type="evidence" value="ECO:0007669"/>
    <property type="project" value="InterPro"/>
</dbReference>
<dbReference type="AlphaFoldDB" id="A0AAN7IGY9"/>
<name>A0AAN7IGY9_QUERU</name>
<evidence type="ECO:0000259" key="2">
    <source>
        <dbReference type="Pfam" id="PF00155"/>
    </source>
</evidence>
<accession>A0AAN7IGY9</accession>
<protein>
    <recommendedName>
        <fullName evidence="2">Aminotransferase class I/classII large domain-containing protein</fullName>
    </recommendedName>
</protein>
<gene>
    <name evidence="3" type="ORF">RGQ29_030286</name>
</gene>
<dbReference type="SUPFAM" id="SSF53383">
    <property type="entry name" value="PLP-dependent transferases"/>
    <property type="match status" value="1"/>
</dbReference>
<evidence type="ECO:0000313" key="3">
    <source>
        <dbReference type="EMBL" id="KAK4571817.1"/>
    </source>
</evidence>